<comment type="caution">
    <text evidence="1">The sequence shown here is derived from an EMBL/GenBank/DDBJ whole genome shotgun (WGS) entry which is preliminary data.</text>
</comment>
<evidence type="ECO:0000313" key="2">
    <source>
        <dbReference type="Proteomes" id="UP000549617"/>
    </source>
</evidence>
<name>A0A7W9EDI7_9SPHN</name>
<dbReference type="Proteomes" id="UP000549617">
    <property type="component" value="Unassembled WGS sequence"/>
</dbReference>
<dbReference type="AlphaFoldDB" id="A0A7W9EDI7"/>
<protein>
    <submittedName>
        <fullName evidence="1">Uncharacterized protein</fullName>
    </submittedName>
</protein>
<keyword evidence="2" id="KW-1185">Reference proteome</keyword>
<gene>
    <name evidence="1" type="ORF">FHS49_000011</name>
</gene>
<accession>A0A7W9EDI7</accession>
<reference evidence="1 2" key="1">
    <citation type="submission" date="2020-08" db="EMBL/GenBank/DDBJ databases">
        <title>Genomic Encyclopedia of Type Strains, Phase IV (KMG-IV): sequencing the most valuable type-strain genomes for metagenomic binning, comparative biology and taxonomic classification.</title>
        <authorList>
            <person name="Goeker M."/>
        </authorList>
    </citation>
    <scope>NUCLEOTIDE SEQUENCE [LARGE SCALE GENOMIC DNA]</scope>
    <source>
        <strain evidence="1 2">DSM 25079</strain>
    </source>
</reference>
<sequence length="280" mass="31276">MGLFDFLRPKTVAVPPSLPPRAPRSDGPRFPVVRERMFDLSLTRRLEALFHIPAPQRDDGWHDDFFDTMWNASVELADPQEFTGPDGFRYLRLNVPRPDAPFESQSLANLARICVERGSGAAFFASPDDPADAAQYVFSLGKLDSLLRYDSWNGDPVDEAESAGLQGGHRATILTEAHRIMTGAPSADFLPPPVAQALAGYMTGTLGITDPRVQLLVDAKLRPTRNLVIGIRRSQYESEQDVADAMQRLFWYMPPLRSLMLMPEDWSESDMTRLADLSAR</sequence>
<organism evidence="1 2">
    <name type="scientific">Sphingobium boeckii</name>
    <dbReference type="NCBI Taxonomy" id="1082345"/>
    <lineage>
        <taxon>Bacteria</taxon>
        <taxon>Pseudomonadati</taxon>
        <taxon>Pseudomonadota</taxon>
        <taxon>Alphaproteobacteria</taxon>
        <taxon>Sphingomonadales</taxon>
        <taxon>Sphingomonadaceae</taxon>
        <taxon>Sphingobium</taxon>
    </lineage>
</organism>
<dbReference type="EMBL" id="JACIJC010000001">
    <property type="protein sequence ID" value="MBB5684020.1"/>
    <property type="molecule type" value="Genomic_DNA"/>
</dbReference>
<evidence type="ECO:0000313" key="1">
    <source>
        <dbReference type="EMBL" id="MBB5684020.1"/>
    </source>
</evidence>
<dbReference type="RefSeq" id="WP_184014217.1">
    <property type="nucleotide sequence ID" value="NZ_JACIJC010000001.1"/>
</dbReference>
<proteinExistence type="predicted"/>